<dbReference type="EMBL" id="JH611185">
    <property type="protein sequence ID" value="EJP73035.1"/>
    <property type="molecule type" value="Genomic_DNA"/>
</dbReference>
<name>J4WZK2_9GAMM</name>
<evidence type="ECO:0000313" key="3">
    <source>
        <dbReference type="Proteomes" id="UP000010116"/>
    </source>
</evidence>
<dbReference type="Proteomes" id="UP000010116">
    <property type="component" value="Unassembled WGS sequence"/>
</dbReference>
<reference evidence="2 3" key="1">
    <citation type="journal article" date="2012" name="ISME J.">
        <title>Genomic insights to SAR86, an abundant and uncultivated marine bacterial lineage.</title>
        <authorList>
            <person name="Dupont C.L."/>
            <person name="Rusch D.B."/>
            <person name="Yooseph S."/>
            <person name="Lombardo M.J."/>
            <person name="Richter R.A."/>
            <person name="Valas R."/>
            <person name="Novotny M."/>
            <person name="Yee-Greenbaum J."/>
            <person name="Selengut J.D."/>
            <person name="Haft D.H."/>
            <person name="Halpern A.L."/>
            <person name="Lasken R.S."/>
            <person name="Nealson K."/>
            <person name="Friedman R."/>
            <person name="Venter J.C."/>
        </authorList>
    </citation>
    <scope>NUCLEOTIDE SEQUENCE [LARGE SCALE GENOMIC DNA]</scope>
</reference>
<dbReference type="Gene3D" id="3.30.830.10">
    <property type="entry name" value="Metalloenzyme, LuxS/M16 peptidase-like"/>
    <property type="match status" value="4"/>
</dbReference>
<dbReference type="InterPro" id="IPR011765">
    <property type="entry name" value="Pept_M16_N"/>
</dbReference>
<evidence type="ECO:0000259" key="1">
    <source>
        <dbReference type="SMART" id="SM01264"/>
    </source>
</evidence>
<dbReference type="InterPro" id="IPR055130">
    <property type="entry name" value="PreP_C"/>
</dbReference>
<organism evidence="2 3">
    <name type="scientific">SAR86 cluster bacterium SAR86B</name>
    <dbReference type="NCBI Taxonomy" id="1123867"/>
    <lineage>
        <taxon>Bacteria</taxon>
        <taxon>Pseudomonadati</taxon>
        <taxon>Pseudomonadota</taxon>
        <taxon>Gammaproteobacteria</taxon>
        <taxon>SAR86 cluster</taxon>
    </lineage>
</organism>
<dbReference type="InterPro" id="IPR011249">
    <property type="entry name" value="Metalloenz_LuxS/M16"/>
</dbReference>
<dbReference type="GO" id="GO:0006508">
    <property type="term" value="P:proteolysis"/>
    <property type="evidence" value="ECO:0007669"/>
    <property type="project" value="InterPro"/>
</dbReference>
<dbReference type="FunFam" id="3.30.830.10:FF:000011">
    <property type="entry name" value="Presequence protease, mitochondrial"/>
    <property type="match status" value="1"/>
</dbReference>
<sequence length="943" mass="106035">MFNLQNQKKITNLNVNAHIYNHEKFGCQHLHLESKNNEKVFMVAFRTVPEDSTGVAHILEHTALCGSKKYPVRDPFFMMIRRSINSFMNAFTSSDWTAYPFATQNEKDFNNLLSVYLDSAFFPNLDALDFAQEGHRLEFANEEKDKLEIKGVVYNEMKGAMSSITSQLWHGMSKYLYSSSTYKHNSGGNPEDILDLTHDDLVNFHKKHYHPSNAIFLTFGDMNPEHIQNYIEENVLSKFDPSDMEISVENESRIQSPIRASDKYNPLPGDEKNHHVLISWLLGESHNPTELLENYLMSSVLLDNSASPLRKILETSQLGKSPSPLTGLETSQKEIIFACGFEGVSSNHEIDVENTIIDELKKIVENGISMDVIEASLHQLEIRQKEIAGGEPFGLQLMLHCLPAFIHRDDPIKILDLDDSFKVIRERIKEKGYIESLIDKNLISNNHRLTYTLVPEEGLNAKSEEKINKNLKDRLSTLTEIEKNKIVNLAKSLKQRQEQVDDPEILPKVTKDDVSKEIKIKKPALTKENNYFYEIGSNGIFYNTLIYPCMNLSSEELKFASMFANSITEVENGKLSYEEFQKLQSSISGGISAAFTLIPYKDSYSLALKISGKSLEENSSKLNDLIHSTIDKTIMNNENRLKEILNLVASQNDASLVQNGHYLAMNSSASSISEIASTNDVLSGIKFITNTNKLIKDEKAFEDYLEILRSIQSKIVKQPMYQYAATSKDIDSIILQNKAKNIETEILNLSIASNINNAWITGSQVSFCAETFPSVGSNHKDSAALAVLGVILRNGYLHTAIREKGGAYGSGAMNDTVSKCFKFFSYRDPKCSETFAEFKNSIDWVLSGSVSKEQLEEGILGIVSSIDKPLSPNGESAMDFTNMLDGKTDEDRLRFKNNVLSCTLEDIKRVANTYLTQNSSKSVIAGKGFEDEISKLGFSINII</sequence>
<proteinExistence type="predicted"/>
<dbReference type="Pfam" id="PF00675">
    <property type="entry name" value="Peptidase_M16"/>
    <property type="match status" value="1"/>
</dbReference>
<dbReference type="AlphaFoldDB" id="J4WZK2"/>
<feature type="domain" description="Peptidase M16C associated" evidence="1">
    <location>
        <begin position="453"/>
        <end position="694"/>
    </location>
</feature>
<dbReference type="SUPFAM" id="SSF63411">
    <property type="entry name" value="LuxS/MPP-like metallohydrolase"/>
    <property type="match status" value="4"/>
</dbReference>
<dbReference type="Pfam" id="PF22516">
    <property type="entry name" value="PreP_C"/>
    <property type="match status" value="1"/>
</dbReference>
<gene>
    <name evidence="2" type="ORF">NT02SARS_0871</name>
</gene>
<dbReference type="Pfam" id="PF05193">
    <property type="entry name" value="Peptidase_M16_C"/>
    <property type="match status" value="1"/>
</dbReference>
<accession>J4WZK2</accession>
<evidence type="ECO:0000313" key="2">
    <source>
        <dbReference type="EMBL" id="EJP73035.1"/>
    </source>
</evidence>
<protein>
    <submittedName>
        <fullName evidence="2">Zn-dependent peptidase</fullName>
    </submittedName>
</protein>
<dbReference type="PANTHER" id="PTHR43016">
    <property type="entry name" value="PRESEQUENCE PROTEASE"/>
    <property type="match status" value="1"/>
</dbReference>
<dbReference type="InterPro" id="IPR007863">
    <property type="entry name" value="Peptidase_M16_C"/>
</dbReference>
<dbReference type="GO" id="GO:0046872">
    <property type="term" value="F:metal ion binding"/>
    <property type="evidence" value="ECO:0007669"/>
    <property type="project" value="InterPro"/>
</dbReference>
<dbReference type="Pfam" id="PF08367">
    <property type="entry name" value="M16C_assoc"/>
    <property type="match status" value="1"/>
</dbReference>
<dbReference type="HOGENOM" id="CLU_009165_1_0_6"/>
<dbReference type="SMART" id="SM01264">
    <property type="entry name" value="M16C_associated"/>
    <property type="match status" value="1"/>
</dbReference>
<dbReference type="PANTHER" id="PTHR43016:SF13">
    <property type="entry name" value="PRESEQUENCE PROTEASE, MITOCHONDRIAL"/>
    <property type="match status" value="1"/>
</dbReference>
<dbReference type="InterPro" id="IPR013578">
    <property type="entry name" value="Peptidase_M16C_assoc"/>
</dbReference>